<dbReference type="EMBL" id="GBXM01051433">
    <property type="protein sequence ID" value="JAH57144.1"/>
    <property type="molecule type" value="Transcribed_RNA"/>
</dbReference>
<accession>A0A0E9TTW7</accession>
<reference evidence="1" key="1">
    <citation type="submission" date="2014-11" db="EMBL/GenBank/DDBJ databases">
        <authorList>
            <person name="Amaro Gonzalez C."/>
        </authorList>
    </citation>
    <scope>NUCLEOTIDE SEQUENCE</scope>
</reference>
<proteinExistence type="predicted"/>
<sequence>MMKPLQRIDVNSEVLAYQIAKQP</sequence>
<organism evidence="1">
    <name type="scientific">Anguilla anguilla</name>
    <name type="common">European freshwater eel</name>
    <name type="synonym">Muraena anguilla</name>
    <dbReference type="NCBI Taxonomy" id="7936"/>
    <lineage>
        <taxon>Eukaryota</taxon>
        <taxon>Metazoa</taxon>
        <taxon>Chordata</taxon>
        <taxon>Craniata</taxon>
        <taxon>Vertebrata</taxon>
        <taxon>Euteleostomi</taxon>
        <taxon>Actinopterygii</taxon>
        <taxon>Neopterygii</taxon>
        <taxon>Teleostei</taxon>
        <taxon>Anguilliformes</taxon>
        <taxon>Anguillidae</taxon>
        <taxon>Anguilla</taxon>
    </lineage>
</organism>
<dbReference type="AlphaFoldDB" id="A0A0E9TTW7"/>
<protein>
    <submittedName>
        <fullName evidence="1">Uncharacterized protein</fullName>
    </submittedName>
</protein>
<name>A0A0E9TTW7_ANGAN</name>
<reference evidence="1" key="2">
    <citation type="journal article" date="2015" name="Fish Shellfish Immunol.">
        <title>Early steps in the European eel (Anguilla anguilla)-Vibrio vulnificus interaction in the gills: Role of the RtxA13 toxin.</title>
        <authorList>
            <person name="Callol A."/>
            <person name="Pajuelo D."/>
            <person name="Ebbesson L."/>
            <person name="Teles M."/>
            <person name="MacKenzie S."/>
            <person name="Amaro C."/>
        </authorList>
    </citation>
    <scope>NUCLEOTIDE SEQUENCE</scope>
</reference>
<evidence type="ECO:0000313" key="1">
    <source>
        <dbReference type="EMBL" id="JAH57144.1"/>
    </source>
</evidence>